<reference evidence="1 2" key="1">
    <citation type="submission" date="2022-07" db="EMBL/GenBank/DDBJ databases">
        <title>Genome-wide signatures of adaptation to extreme environments.</title>
        <authorList>
            <person name="Cho C.H."/>
            <person name="Yoon H.S."/>
        </authorList>
    </citation>
    <scope>NUCLEOTIDE SEQUENCE [LARGE SCALE GENOMIC DNA]</scope>
    <source>
        <strain evidence="1 2">108.79 E11</strain>
    </source>
</reference>
<sequence length="260" mass="30188">MERIGFVWLNQSFLLRSYKRCRSSVAFRFNFISRPKSLHVFVPCKSSKRCTHTSTCLRAQIRLPQVSEVQHASFDECIPLARNICFRLQEEPQDDEAYEVLREMLSREEGARAFFVEYLSDFELRLADKKPPFKLEKLLKDCDEHVPNLLARNLAMSVAREVDLGTDEQKDTEKDKFIDSHRNSSSSNFGETFGGPTMVKERTALLIDSIASSEIARELVALWFSIRSRKGKYVPFLERQNFRKDQLETIQKTVEMFIGA</sequence>
<evidence type="ECO:0000313" key="1">
    <source>
        <dbReference type="EMBL" id="KAK4525354.1"/>
    </source>
</evidence>
<proteinExistence type="predicted"/>
<evidence type="ECO:0000313" key="2">
    <source>
        <dbReference type="Proteomes" id="UP001300502"/>
    </source>
</evidence>
<accession>A0AAV9ID47</accession>
<organism evidence="1 2">
    <name type="scientific">Galdieria yellowstonensis</name>
    <dbReference type="NCBI Taxonomy" id="3028027"/>
    <lineage>
        <taxon>Eukaryota</taxon>
        <taxon>Rhodophyta</taxon>
        <taxon>Bangiophyceae</taxon>
        <taxon>Galdieriales</taxon>
        <taxon>Galdieriaceae</taxon>
        <taxon>Galdieria</taxon>
    </lineage>
</organism>
<dbReference type="EMBL" id="JANCYU010000029">
    <property type="protein sequence ID" value="KAK4525354.1"/>
    <property type="molecule type" value="Genomic_DNA"/>
</dbReference>
<gene>
    <name evidence="1" type="ORF">GAYE_SCF09G3262</name>
</gene>
<keyword evidence="2" id="KW-1185">Reference proteome</keyword>
<name>A0AAV9ID47_9RHOD</name>
<dbReference type="AlphaFoldDB" id="A0AAV9ID47"/>
<protein>
    <submittedName>
        <fullName evidence="1">Uncharacterized protein</fullName>
    </submittedName>
</protein>
<comment type="caution">
    <text evidence="1">The sequence shown here is derived from an EMBL/GenBank/DDBJ whole genome shotgun (WGS) entry which is preliminary data.</text>
</comment>
<dbReference type="Proteomes" id="UP001300502">
    <property type="component" value="Unassembled WGS sequence"/>
</dbReference>